<dbReference type="RefSeq" id="WP_216838440.1">
    <property type="nucleotide sequence ID" value="NZ_JAFNJS010000006.1"/>
</dbReference>
<gene>
    <name evidence="2" type="ORF">ACFOD3_20815</name>
</gene>
<dbReference type="EMBL" id="JBHRSB010000006">
    <property type="protein sequence ID" value="MFC3002354.1"/>
    <property type="molecule type" value="Genomic_DNA"/>
</dbReference>
<sequence length="126" mass="13436">MIRLRHASLALPALALLLAASPPAEAQEHRICVENRGGFVISTQIRGMVPVGGTQRTEERVLGLQAGIPVAQGLCVTAPSGTTMVEILVRVFNGSDFLEACRIRVQPVRAITVTARGTTLQFSCTQ</sequence>
<protein>
    <submittedName>
        <fullName evidence="2">Uncharacterized protein</fullName>
    </submittedName>
</protein>
<organism evidence="2 3">
    <name type="scientific">Falsiroseomonas tokyonensis</name>
    <dbReference type="NCBI Taxonomy" id="430521"/>
    <lineage>
        <taxon>Bacteria</taxon>
        <taxon>Pseudomonadati</taxon>
        <taxon>Pseudomonadota</taxon>
        <taxon>Alphaproteobacteria</taxon>
        <taxon>Acetobacterales</taxon>
        <taxon>Roseomonadaceae</taxon>
        <taxon>Falsiroseomonas</taxon>
    </lineage>
</organism>
<name>A0ABV7C1C7_9PROT</name>
<evidence type="ECO:0000313" key="3">
    <source>
        <dbReference type="Proteomes" id="UP001595420"/>
    </source>
</evidence>
<keyword evidence="3" id="KW-1185">Reference proteome</keyword>
<reference evidence="3" key="1">
    <citation type="journal article" date="2019" name="Int. J. Syst. Evol. Microbiol.">
        <title>The Global Catalogue of Microorganisms (GCM) 10K type strain sequencing project: providing services to taxonomists for standard genome sequencing and annotation.</title>
        <authorList>
            <consortium name="The Broad Institute Genomics Platform"/>
            <consortium name="The Broad Institute Genome Sequencing Center for Infectious Disease"/>
            <person name="Wu L."/>
            <person name="Ma J."/>
        </authorList>
    </citation>
    <scope>NUCLEOTIDE SEQUENCE [LARGE SCALE GENOMIC DNA]</scope>
    <source>
        <strain evidence="3">CGMCC 1.16855</strain>
    </source>
</reference>
<keyword evidence="1" id="KW-0732">Signal</keyword>
<evidence type="ECO:0000256" key="1">
    <source>
        <dbReference type="SAM" id="SignalP"/>
    </source>
</evidence>
<proteinExistence type="predicted"/>
<accession>A0ABV7C1C7</accession>
<evidence type="ECO:0000313" key="2">
    <source>
        <dbReference type="EMBL" id="MFC3002354.1"/>
    </source>
</evidence>
<dbReference type="Proteomes" id="UP001595420">
    <property type="component" value="Unassembled WGS sequence"/>
</dbReference>
<comment type="caution">
    <text evidence="2">The sequence shown here is derived from an EMBL/GenBank/DDBJ whole genome shotgun (WGS) entry which is preliminary data.</text>
</comment>
<feature type="chain" id="PRO_5045533958" evidence="1">
    <location>
        <begin position="27"/>
        <end position="126"/>
    </location>
</feature>
<feature type="signal peptide" evidence="1">
    <location>
        <begin position="1"/>
        <end position="26"/>
    </location>
</feature>